<keyword evidence="4" id="KW-1185">Reference proteome</keyword>
<dbReference type="InterPro" id="IPR053140">
    <property type="entry name" value="GDSL_Rv0518-like"/>
</dbReference>
<keyword evidence="1" id="KW-0732">Signal</keyword>
<evidence type="ECO:0000259" key="2">
    <source>
        <dbReference type="Pfam" id="PF13472"/>
    </source>
</evidence>
<gene>
    <name evidence="3" type="ORF">M8A51_21885</name>
</gene>
<protein>
    <submittedName>
        <fullName evidence="3">SGNH/GDSL hydrolase family protein</fullName>
    </submittedName>
</protein>
<dbReference type="Pfam" id="PF13472">
    <property type="entry name" value="Lipase_GDSL_2"/>
    <property type="match status" value="1"/>
</dbReference>
<name>A0ABT0YV73_9BURK</name>
<organism evidence="3 4">
    <name type="scientific">Caldimonas mangrovi</name>
    <dbReference type="NCBI Taxonomy" id="2944811"/>
    <lineage>
        <taxon>Bacteria</taxon>
        <taxon>Pseudomonadati</taxon>
        <taxon>Pseudomonadota</taxon>
        <taxon>Betaproteobacteria</taxon>
        <taxon>Burkholderiales</taxon>
        <taxon>Sphaerotilaceae</taxon>
        <taxon>Caldimonas</taxon>
    </lineage>
</organism>
<dbReference type="Proteomes" id="UP001165541">
    <property type="component" value="Unassembled WGS sequence"/>
</dbReference>
<dbReference type="Gene3D" id="3.40.50.1110">
    <property type="entry name" value="SGNH hydrolase"/>
    <property type="match status" value="1"/>
</dbReference>
<dbReference type="InterPro" id="IPR013830">
    <property type="entry name" value="SGNH_hydro"/>
</dbReference>
<dbReference type="GO" id="GO:0016787">
    <property type="term" value="F:hydrolase activity"/>
    <property type="evidence" value="ECO:0007669"/>
    <property type="project" value="UniProtKB-KW"/>
</dbReference>
<accession>A0ABT0YV73</accession>
<dbReference type="PANTHER" id="PTHR43784:SF2">
    <property type="entry name" value="GDSL-LIKE LIPASE_ACYLHYDROLASE, PUTATIVE (AFU_ORTHOLOGUE AFUA_2G00820)-RELATED"/>
    <property type="match status" value="1"/>
</dbReference>
<comment type="caution">
    <text evidence="3">The sequence shown here is derived from an EMBL/GenBank/DDBJ whole genome shotgun (WGS) entry which is preliminary data.</text>
</comment>
<evidence type="ECO:0000256" key="1">
    <source>
        <dbReference type="SAM" id="SignalP"/>
    </source>
</evidence>
<evidence type="ECO:0000313" key="3">
    <source>
        <dbReference type="EMBL" id="MCM5682187.1"/>
    </source>
</evidence>
<dbReference type="RefSeq" id="WP_251780663.1">
    <property type="nucleotide sequence ID" value="NZ_JAMKFE010000017.1"/>
</dbReference>
<dbReference type="CDD" id="cd01830">
    <property type="entry name" value="XynE_like"/>
    <property type="match status" value="1"/>
</dbReference>
<evidence type="ECO:0000313" key="4">
    <source>
        <dbReference type="Proteomes" id="UP001165541"/>
    </source>
</evidence>
<feature type="signal peptide" evidence="1">
    <location>
        <begin position="1"/>
        <end position="21"/>
    </location>
</feature>
<feature type="chain" id="PRO_5046939480" evidence="1">
    <location>
        <begin position="22"/>
        <end position="424"/>
    </location>
</feature>
<proteinExistence type="predicted"/>
<keyword evidence="3" id="KW-0378">Hydrolase</keyword>
<dbReference type="InterPro" id="IPR036514">
    <property type="entry name" value="SGNH_hydro_sf"/>
</dbReference>
<dbReference type="SUPFAM" id="SSF52266">
    <property type="entry name" value="SGNH hydrolase"/>
    <property type="match status" value="1"/>
</dbReference>
<dbReference type="PANTHER" id="PTHR43784">
    <property type="entry name" value="GDSL-LIKE LIPASE/ACYLHYDROLASE, PUTATIVE (AFU_ORTHOLOGUE AFUA_2G00820)-RELATED"/>
    <property type="match status" value="1"/>
</dbReference>
<dbReference type="EMBL" id="JAMKFE010000017">
    <property type="protein sequence ID" value="MCM5682187.1"/>
    <property type="molecule type" value="Genomic_DNA"/>
</dbReference>
<reference evidence="3" key="1">
    <citation type="submission" date="2022-05" db="EMBL/GenBank/DDBJ databases">
        <title>Schlegelella sp. nov., isolated from mangrove soil.</title>
        <authorList>
            <person name="Liu Y."/>
            <person name="Ge X."/>
            <person name="Liu W."/>
        </authorList>
    </citation>
    <scope>NUCLEOTIDE SEQUENCE</scope>
    <source>
        <strain evidence="3">S2-27</strain>
    </source>
</reference>
<feature type="domain" description="SGNH hydrolase-type esterase" evidence="2">
    <location>
        <begin position="208"/>
        <end position="404"/>
    </location>
</feature>
<sequence length="424" mass="44402">MNLLHQTLLISFVLAPLLAGAAPSSVSTPEGAAAPPVWQPAWAASPQPVWGDGFVLPLGMPRTLQDATLRQTLRASLGGKRLRLVVSNEYGTAPLKVGRMTVRAPGAAPALAVRFQGADDALVPPGARLLSDAVALPTQAGDRLQVDLHLPGTATVAGMHWDAREPALLMQGDATGQPATPQARALTARAFVTEVLVETGRPPAAVVAIGDSITDGNGATPGADQRWPDHLSRRLAPRGVAVLNAGISGNRLLRDGMGASALARFERDVLGRPGVRAVVVLLGTNDIGWPGGPFASTEPLPSLAELQRGLRQLVEQARARGVRVVGATLPPFKDALKGTPLEGHYSPEKDALRQRLNRWIREAGVFDAVVDFDAVLRDPADPARLRADFDSGDHLHPGDAGYRAMAEAIDLSALLGAAAAAEVQ</sequence>